<evidence type="ECO:0000313" key="1">
    <source>
        <dbReference type="EMBL" id="QLQ30714.1"/>
    </source>
</evidence>
<sequence>MTSRLQTLWDASVRLEQLAGQESMPAAQRMPLCQTCSQAAFCGFD</sequence>
<accession>A0A7L6ANN7</accession>
<dbReference type="AlphaFoldDB" id="A0A7L6ANN7"/>
<dbReference type="KEGG" id="this:HZT40_02780"/>
<proteinExistence type="predicted"/>
<organism evidence="1 2">
    <name type="scientific">Candidatus Thiothrix singaporensis</name>
    <dbReference type="NCBI Taxonomy" id="2799669"/>
    <lineage>
        <taxon>Bacteria</taxon>
        <taxon>Pseudomonadati</taxon>
        <taxon>Pseudomonadota</taxon>
        <taxon>Gammaproteobacteria</taxon>
        <taxon>Thiotrichales</taxon>
        <taxon>Thiotrichaceae</taxon>
        <taxon>Thiothrix</taxon>
    </lineage>
</organism>
<evidence type="ECO:0000313" key="2">
    <source>
        <dbReference type="Proteomes" id="UP000510621"/>
    </source>
</evidence>
<dbReference type="EMBL" id="CP059265">
    <property type="protein sequence ID" value="QLQ30714.1"/>
    <property type="molecule type" value="Genomic_DNA"/>
</dbReference>
<reference evidence="1" key="1">
    <citation type="submission" date="2020-06" db="EMBL/GenBank/DDBJ databases">
        <title>Analysis procedures for assessing recovery of high quality, complete, closed genomes from Nanopore long read metagenome sequencing.</title>
        <authorList>
            <person name="Bessarab I."/>
            <person name="Arumugam K."/>
            <person name="Haryono M."/>
            <person name="Liu X."/>
            <person name="Roy S."/>
            <person name="Zuniga-Montanez R.E."/>
            <person name="Qiu G."/>
            <person name="Drautz-Moses D.I."/>
            <person name="Law Y.Y."/>
            <person name="Wuertz S."/>
            <person name="Lauro F.M."/>
            <person name="Huson D.H."/>
            <person name="Williams R.B."/>
        </authorList>
    </citation>
    <scope>NUCLEOTIDE SEQUENCE [LARGE SCALE GENOMIC DNA]</scope>
    <source>
        <strain evidence="1">SSD2</strain>
    </source>
</reference>
<gene>
    <name evidence="1" type="ORF">HZT40_02780</name>
</gene>
<protein>
    <recommendedName>
        <fullName evidence="3">PD-(D/E)XK endonuclease-like domain-containing protein</fullName>
    </recommendedName>
</protein>
<name>A0A7L6ANN7_9GAMM</name>
<evidence type="ECO:0008006" key="3">
    <source>
        <dbReference type="Google" id="ProtNLM"/>
    </source>
</evidence>
<keyword evidence="2" id="KW-1185">Reference proteome</keyword>
<dbReference type="Proteomes" id="UP000510621">
    <property type="component" value="Chromosome"/>
</dbReference>